<evidence type="ECO:0000313" key="3">
    <source>
        <dbReference type="Proteomes" id="UP000054843"/>
    </source>
</evidence>
<feature type="signal peptide" evidence="1">
    <location>
        <begin position="1"/>
        <end position="30"/>
    </location>
</feature>
<dbReference type="EMBL" id="JYDO01000150">
    <property type="protein sequence ID" value="KRZ68929.1"/>
    <property type="molecule type" value="Genomic_DNA"/>
</dbReference>
<accession>A0A0V1MAU3</accession>
<feature type="chain" id="PRO_5006882436" evidence="1">
    <location>
        <begin position="31"/>
        <end position="113"/>
    </location>
</feature>
<dbReference type="Proteomes" id="UP000054843">
    <property type="component" value="Unassembled WGS sequence"/>
</dbReference>
<organism evidence="2 3">
    <name type="scientific">Trichinella papuae</name>
    <dbReference type="NCBI Taxonomy" id="268474"/>
    <lineage>
        <taxon>Eukaryota</taxon>
        <taxon>Metazoa</taxon>
        <taxon>Ecdysozoa</taxon>
        <taxon>Nematoda</taxon>
        <taxon>Enoplea</taxon>
        <taxon>Dorylaimia</taxon>
        <taxon>Trichinellida</taxon>
        <taxon>Trichinellidae</taxon>
        <taxon>Trichinella</taxon>
    </lineage>
</organism>
<protein>
    <submittedName>
        <fullName evidence="2">Uncharacterized protein</fullName>
    </submittedName>
</protein>
<sequence length="113" mass="12502">MDGIEFANMLRLLTTQLWLCFRWIISNVQGCFNNNLLRNEAHKSEQSGSVNLCLSTAGEFVLCASIQIFQCNAAADLTAAKQPEALLISYAILLKRCNRHTDLGKLSAKNLLG</sequence>
<name>A0A0V1MAU3_9BILA</name>
<gene>
    <name evidence="2" type="ORF">T10_2911</name>
</gene>
<evidence type="ECO:0000256" key="1">
    <source>
        <dbReference type="SAM" id="SignalP"/>
    </source>
</evidence>
<reference evidence="2 3" key="1">
    <citation type="submission" date="2015-01" db="EMBL/GenBank/DDBJ databases">
        <title>Evolution of Trichinella species and genotypes.</title>
        <authorList>
            <person name="Korhonen P.K."/>
            <person name="Edoardo P."/>
            <person name="Giuseppe L.R."/>
            <person name="Gasser R.B."/>
        </authorList>
    </citation>
    <scope>NUCLEOTIDE SEQUENCE [LARGE SCALE GENOMIC DNA]</scope>
    <source>
        <strain evidence="2">ISS1980</strain>
    </source>
</reference>
<keyword evidence="1" id="KW-0732">Signal</keyword>
<dbReference type="AlphaFoldDB" id="A0A0V1MAU3"/>
<proteinExistence type="predicted"/>
<comment type="caution">
    <text evidence="2">The sequence shown here is derived from an EMBL/GenBank/DDBJ whole genome shotgun (WGS) entry which is preliminary data.</text>
</comment>
<evidence type="ECO:0000313" key="2">
    <source>
        <dbReference type="EMBL" id="KRZ68929.1"/>
    </source>
</evidence>
<keyword evidence="3" id="KW-1185">Reference proteome</keyword>